<dbReference type="Proteomes" id="UP000030111">
    <property type="component" value="Unassembled WGS sequence"/>
</dbReference>
<feature type="transmembrane region" description="Helical" evidence="5">
    <location>
        <begin position="67"/>
        <end position="86"/>
    </location>
</feature>
<accession>A0A0A2MK54</accession>
<feature type="transmembrane region" description="Helical" evidence="5">
    <location>
        <begin position="25"/>
        <end position="47"/>
    </location>
</feature>
<proteinExistence type="predicted"/>
<organism evidence="7 8">
    <name type="scientific">Flavobacterium subsaxonicum WB 4.1-42 = DSM 21790</name>
    <dbReference type="NCBI Taxonomy" id="1121898"/>
    <lineage>
        <taxon>Bacteria</taxon>
        <taxon>Pseudomonadati</taxon>
        <taxon>Bacteroidota</taxon>
        <taxon>Flavobacteriia</taxon>
        <taxon>Flavobacteriales</taxon>
        <taxon>Flavobacteriaceae</taxon>
        <taxon>Flavobacterium</taxon>
    </lineage>
</organism>
<feature type="transmembrane region" description="Helical" evidence="5">
    <location>
        <begin position="117"/>
        <end position="137"/>
    </location>
</feature>
<dbReference type="PANTHER" id="PTHR38480">
    <property type="entry name" value="SLR0254 PROTEIN"/>
    <property type="match status" value="1"/>
</dbReference>
<keyword evidence="2 5" id="KW-0812">Transmembrane</keyword>
<dbReference type="AlphaFoldDB" id="A0A0A2MK54"/>
<evidence type="ECO:0000256" key="4">
    <source>
        <dbReference type="ARBA" id="ARBA00023136"/>
    </source>
</evidence>
<sequence>MSQLSITTTQNVNINFNTASVGERILAYLLDLLVWIAYMVVLFAIVFPLTGFEDVIDGLDGWSQNAVYGFFMLPVMFYTLFLESLLEGQTIGKRIMKTKVIKIDGYQAGFGDYLVRWLFRMVEVTSIMGVIGLITLMTSKKTQRLGDMAAGTAVISLKNDITINHTILREVANNYVPVYPLVIKLSDNDVRIIKETFDNSYKSADFEMMEKLQVKIETVTGIKSVSKNAMAFVDTVLEDYNYYTRNM</sequence>
<evidence type="ECO:0000256" key="1">
    <source>
        <dbReference type="ARBA" id="ARBA00004141"/>
    </source>
</evidence>
<comment type="caution">
    <text evidence="7">The sequence shown here is derived from an EMBL/GenBank/DDBJ whole genome shotgun (WGS) entry which is preliminary data.</text>
</comment>
<evidence type="ECO:0000259" key="6">
    <source>
        <dbReference type="Pfam" id="PF06271"/>
    </source>
</evidence>
<dbReference type="GO" id="GO:0016020">
    <property type="term" value="C:membrane"/>
    <property type="evidence" value="ECO:0007669"/>
    <property type="project" value="UniProtKB-SubCell"/>
</dbReference>
<dbReference type="Pfam" id="PF06271">
    <property type="entry name" value="RDD"/>
    <property type="match status" value="1"/>
</dbReference>
<evidence type="ECO:0000313" key="7">
    <source>
        <dbReference type="EMBL" id="KGO93027.1"/>
    </source>
</evidence>
<dbReference type="InterPro" id="IPR010432">
    <property type="entry name" value="RDD"/>
</dbReference>
<keyword evidence="3 5" id="KW-1133">Transmembrane helix</keyword>
<dbReference type="EMBL" id="JRLY01000007">
    <property type="protein sequence ID" value="KGO93027.1"/>
    <property type="molecule type" value="Genomic_DNA"/>
</dbReference>
<dbReference type="STRING" id="1121898.GCA_000422725_02605"/>
<dbReference type="RefSeq" id="WP_026992945.1">
    <property type="nucleotide sequence ID" value="NZ_JRLY01000007.1"/>
</dbReference>
<evidence type="ECO:0000256" key="3">
    <source>
        <dbReference type="ARBA" id="ARBA00022989"/>
    </source>
</evidence>
<comment type="subcellular location">
    <subcellularLocation>
        <location evidence="1">Membrane</location>
        <topology evidence="1">Multi-pass membrane protein</topology>
    </subcellularLocation>
</comment>
<dbReference type="OrthoDB" id="9814143at2"/>
<name>A0A0A2MK54_9FLAO</name>
<feature type="domain" description="RDD" evidence="6">
    <location>
        <begin position="18"/>
        <end position="151"/>
    </location>
</feature>
<keyword evidence="4 5" id="KW-0472">Membrane</keyword>
<reference evidence="7 8" key="1">
    <citation type="submission" date="2013-09" db="EMBL/GenBank/DDBJ databases">
        <authorList>
            <person name="Zeng Z."/>
            <person name="Chen C."/>
        </authorList>
    </citation>
    <scope>NUCLEOTIDE SEQUENCE [LARGE SCALE GENOMIC DNA]</scope>
    <source>
        <strain evidence="7 8">WB 4.1-42</strain>
    </source>
</reference>
<dbReference type="eggNOG" id="COG1714">
    <property type="taxonomic scope" value="Bacteria"/>
</dbReference>
<evidence type="ECO:0000256" key="5">
    <source>
        <dbReference type="SAM" id="Phobius"/>
    </source>
</evidence>
<dbReference type="PANTHER" id="PTHR38480:SF1">
    <property type="entry name" value="SLR0254 PROTEIN"/>
    <property type="match status" value="1"/>
</dbReference>
<protein>
    <submittedName>
        <fullName evidence="7">Transporter</fullName>
    </submittedName>
</protein>
<gene>
    <name evidence="7" type="ORF">Q766_10435</name>
</gene>
<evidence type="ECO:0000313" key="8">
    <source>
        <dbReference type="Proteomes" id="UP000030111"/>
    </source>
</evidence>
<evidence type="ECO:0000256" key="2">
    <source>
        <dbReference type="ARBA" id="ARBA00022692"/>
    </source>
</evidence>
<keyword evidence="8" id="KW-1185">Reference proteome</keyword>